<dbReference type="Proteomes" id="UP000594923">
    <property type="component" value="Chromosome"/>
</dbReference>
<name>A0A7M1KG29_9PSED</name>
<gene>
    <name evidence="1" type="ORF">IMF22_23035</name>
</gene>
<reference evidence="1 2" key="1">
    <citation type="submission" date="2020-10" db="EMBL/GenBank/DDBJ databases">
        <title>High quality whole genome sequence of Pseudomonas poae PMA22.</title>
        <authorList>
            <person name="Hernandez J.G."/>
            <person name="Rodriguez P."/>
            <person name="Cuevas C."/>
            <person name="de la Calle F."/>
            <person name="Galan B."/>
            <person name="Garcia J.L."/>
        </authorList>
    </citation>
    <scope>NUCLEOTIDE SEQUENCE [LARGE SCALE GENOMIC DNA]</scope>
    <source>
        <strain evidence="1 2">PMA22</strain>
    </source>
</reference>
<protein>
    <submittedName>
        <fullName evidence="1">Uncharacterized protein</fullName>
    </submittedName>
</protein>
<evidence type="ECO:0000313" key="1">
    <source>
        <dbReference type="EMBL" id="QOQ74330.1"/>
    </source>
</evidence>
<dbReference type="RefSeq" id="WP_197626102.1">
    <property type="nucleotide sequence ID" value="NZ_CP063073.1"/>
</dbReference>
<dbReference type="AlphaFoldDB" id="A0A7M1KG29"/>
<sequence>MSMLSDNFDFLLLSGCYLEMISFGVRMTRLDFSRPQTFPGVSPYTVSFCVEAGLKYRIGSVVGQRNFADSSTSAPLLDFLLMDVQSVEEVKPATLQITFCTGDKILVEPDDTGDYESYSIYLDSGDVIVI</sequence>
<dbReference type="EMBL" id="CP063073">
    <property type="protein sequence ID" value="QOQ74330.1"/>
    <property type="molecule type" value="Genomic_DNA"/>
</dbReference>
<evidence type="ECO:0000313" key="2">
    <source>
        <dbReference type="Proteomes" id="UP000594923"/>
    </source>
</evidence>
<organism evidence="1 2">
    <name type="scientific">Pseudomonas poae</name>
    <dbReference type="NCBI Taxonomy" id="200451"/>
    <lineage>
        <taxon>Bacteria</taxon>
        <taxon>Pseudomonadati</taxon>
        <taxon>Pseudomonadota</taxon>
        <taxon>Gammaproteobacteria</taxon>
        <taxon>Pseudomonadales</taxon>
        <taxon>Pseudomonadaceae</taxon>
        <taxon>Pseudomonas</taxon>
    </lineage>
</organism>
<proteinExistence type="predicted"/>
<accession>A0A7M1KG29</accession>